<proteinExistence type="predicted"/>
<dbReference type="AlphaFoldDB" id="A0A3P3ZIW0"/>
<evidence type="ECO:0000313" key="4">
    <source>
        <dbReference type="Proteomes" id="UP000319462"/>
    </source>
</evidence>
<reference evidence="3 4" key="1">
    <citation type="submission" date="2018-09" db="EMBL/GenBank/DDBJ databases">
        <authorList>
            <person name="Peiro R."/>
            <person name="Begona"/>
            <person name="Cbmso G."/>
            <person name="Lopez M."/>
            <person name="Gonzalez S."/>
        </authorList>
    </citation>
    <scope>NUCLEOTIDE SEQUENCE [LARGE SCALE GENOMIC DNA]</scope>
</reference>
<accession>A0A3P3ZIW0</accession>
<keyword evidence="2" id="KW-0732">Signal</keyword>
<protein>
    <submittedName>
        <fullName evidence="3">Hypothetical_protein</fullName>
    </submittedName>
</protein>
<evidence type="ECO:0000256" key="1">
    <source>
        <dbReference type="SAM" id="MobiDB-lite"/>
    </source>
</evidence>
<dbReference type="Proteomes" id="UP000319462">
    <property type="component" value="Chromosome 35"/>
</dbReference>
<sequence>MNTLRLLLCLLQRQIGELADQAGGPHELSFAELLTAQQRLQRAVEQVEVLAAFFGVPAAAAAPATLRHAPAAPETWDPFDVLQDRCSSALLLSRLYECFSARHVDALGQHGSTATHYHELQQERLAEMLISFGGEGSDEHRCRRRPGAAASTSSGRNFELPWLPLNRRRRLPG</sequence>
<organism evidence="3 4">
    <name type="scientific">Leishmania braziliensis MHOM/BR/75/M2904</name>
    <dbReference type="NCBI Taxonomy" id="420245"/>
    <lineage>
        <taxon>Eukaryota</taxon>
        <taxon>Discoba</taxon>
        <taxon>Euglenozoa</taxon>
        <taxon>Kinetoplastea</taxon>
        <taxon>Metakinetoplastina</taxon>
        <taxon>Trypanosomatida</taxon>
        <taxon>Trypanosomatidae</taxon>
        <taxon>Leishmaniinae</taxon>
        <taxon>Leishmania</taxon>
        <taxon>Leishmania braziliensis species complex</taxon>
    </lineage>
</organism>
<dbReference type="EMBL" id="LS997634">
    <property type="protein sequence ID" value="SYZ70057.1"/>
    <property type="molecule type" value="Genomic_DNA"/>
</dbReference>
<evidence type="ECO:0000256" key="2">
    <source>
        <dbReference type="SAM" id="SignalP"/>
    </source>
</evidence>
<name>A0A3P3ZIW0_LEIBR</name>
<feature type="chain" id="PRO_5018076210" evidence="2">
    <location>
        <begin position="20"/>
        <end position="173"/>
    </location>
</feature>
<evidence type="ECO:0000313" key="3">
    <source>
        <dbReference type="EMBL" id="SYZ70057.1"/>
    </source>
</evidence>
<feature type="region of interest" description="Disordered" evidence="1">
    <location>
        <begin position="136"/>
        <end position="155"/>
    </location>
</feature>
<feature type="signal peptide" evidence="2">
    <location>
        <begin position="1"/>
        <end position="19"/>
    </location>
</feature>
<gene>
    <name evidence="3" type="ORF">LBRM2904_35.2390</name>
</gene>